<proteinExistence type="inferred from homology"/>
<accession>A0A6J2KKX2</accession>
<dbReference type="GO" id="GO:0072669">
    <property type="term" value="C:tRNA-splicing ligase complex"/>
    <property type="evidence" value="ECO:0007669"/>
    <property type="project" value="InterPro"/>
</dbReference>
<dbReference type="AlphaFoldDB" id="A0A6J2KKX2"/>
<organism evidence="5 6">
    <name type="scientific">Bombyx mandarina</name>
    <name type="common">Wild silk moth</name>
    <name type="synonym">Wild silkworm</name>
    <dbReference type="NCBI Taxonomy" id="7092"/>
    <lineage>
        <taxon>Eukaryota</taxon>
        <taxon>Metazoa</taxon>
        <taxon>Ecdysozoa</taxon>
        <taxon>Arthropoda</taxon>
        <taxon>Hexapoda</taxon>
        <taxon>Insecta</taxon>
        <taxon>Pterygota</taxon>
        <taxon>Neoptera</taxon>
        <taxon>Endopterygota</taxon>
        <taxon>Lepidoptera</taxon>
        <taxon>Glossata</taxon>
        <taxon>Ditrysia</taxon>
        <taxon>Bombycoidea</taxon>
        <taxon>Bombycidae</taxon>
        <taxon>Bombycinae</taxon>
        <taxon>Bombyx</taxon>
    </lineage>
</organism>
<sequence>MAVPHEMLLHPELLSNEQLTHIIEQRHLRIDGIEKMPRDDLLDLFHQYCVPYGQRKYRDSGRGKILNRTRHISPEPSQSLNKIKETRHTTFERIKPPPDLLSGHMKRIKLENVTTKCSHMNSNNHKRKIINDPNSEPIQAKKERKVITWP</sequence>
<dbReference type="Pfam" id="PF15323">
    <property type="entry name" value="Ashwin"/>
    <property type="match status" value="1"/>
</dbReference>
<evidence type="ECO:0000313" key="6">
    <source>
        <dbReference type="RefSeq" id="XP_028042208.1"/>
    </source>
</evidence>
<gene>
    <name evidence="6" type="primary">LOC114251957</name>
</gene>
<dbReference type="GO" id="GO:0005634">
    <property type="term" value="C:nucleus"/>
    <property type="evidence" value="ECO:0007669"/>
    <property type="project" value="UniProtKB-SubCell"/>
</dbReference>
<dbReference type="OrthoDB" id="10071059at2759"/>
<dbReference type="Proteomes" id="UP000504629">
    <property type="component" value="Unplaced"/>
</dbReference>
<dbReference type="PANTHER" id="PTHR28359">
    <property type="entry name" value="ASHWIN"/>
    <property type="match status" value="1"/>
</dbReference>
<comment type="subcellular location">
    <subcellularLocation>
        <location evidence="1">Nucleus</location>
    </subcellularLocation>
</comment>
<reference evidence="6" key="1">
    <citation type="submission" date="2025-08" db="UniProtKB">
        <authorList>
            <consortium name="RefSeq"/>
        </authorList>
    </citation>
    <scope>IDENTIFICATION</scope>
    <source>
        <tissue evidence="6">Silk gland</tissue>
    </source>
</reference>
<dbReference type="InterPro" id="IPR024887">
    <property type="entry name" value="Ashwin"/>
</dbReference>
<dbReference type="RefSeq" id="XP_028042208.1">
    <property type="nucleotide sequence ID" value="XM_028186407.1"/>
</dbReference>
<keyword evidence="5" id="KW-1185">Reference proteome</keyword>
<dbReference type="GO" id="GO:0048598">
    <property type="term" value="P:embryonic morphogenesis"/>
    <property type="evidence" value="ECO:0007669"/>
    <property type="project" value="InterPro"/>
</dbReference>
<dbReference type="PANTHER" id="PTHR28359:SF1">
    <property type="entry name" value="ASHWIN"/>
    <property type="match status" value="1"/>
</dbReference>
<dbReference type="GeneID" id="114251957"/>
<evidence type="ECO:0000313" key="5">
    <source>
        <dbReference type="Proteomes" id="UP000504629"/>
    </source>
</evidence>
<evidence type="ECO:0000256" key="3">
    <source>
        <dbReference type="ARBA" id="ARBA00015134"/>
    </source>
</evidence>
<name>A0A6J2KKX2_BOMMA</name>
<evidence type="ECO:0000256" key="2">
    <source>
        <dbReference type="ARBA" id="ARBA00007855"/>
    </source>
</evidence>
<dbReference type="KEGG" id="bman:114251957"/>
<comment type="similarity">
    <text evidence="2">Belongs to the ashwin family.</text>
</comment>
<evidence type="ECO:0000256" key="1">
    <source>
        <dbReference type="ARBA" id="ARBA00004123"/>
    </source>
</evidence>
<protein>
    <recommendedName>
        <fullName evidence="3">Ashwin</fullName>
    </recommendedName>
</protein>
<evidence type="ECO:0000256" key="4">
    <source>
        <dbReference type="ARBA" id="ARBA00023242"/>
    </source>
</evidence>
<keyword evidence="4" id="KW-0539">Nucleus</keyword>